<sequence length="197" mass="22509">MHPLLTELGVSEELQAYFDIDELRFDYGDEQEFFGPGFHLVPTTSDLWLAGNYPATELIITSSAMEALAYMALNAWRHPANTVLSFIAIGNLPHTRQLNWIRAYCQKRKITLVFGNDLLGRLADITVAAGIRNKALRLYWHNGKVQLTMNNTVFEADPEKLSLNSFEKAAGFRTCIRTRKPTRHNTFLEQLIHDKKQ</sequence>
<proteinExistence type="predicted"/>
<protein>
    <submittedName>
        <fullName evidence="1">Uncharacterized protein</fullName>
    </submittedName>
</protein>
<evidence type="ECO:0000313" key="1">
    <source>
        <dbReference type="EMBL" id="MFC0513162.1"/>
    </source>
</evidence>
<accession>A0ABV6L1C2</accession>
<gene>
    <name evidence="1" type="ORF">ACFFGT_03085</name>
</gene>
<evidence type="ECO:0000313" key="2">
    <source>
        <dbReference type="Proteomes" id="UP001589828"/>
    </source>
</evidence>
<dbReference type="EMBL" id="JBHLTS010000004">
    <property type="protein sequence ID" value="MFC0513162.1"/>
    <property type="molecule type" value="Genomic_DNA"/>
</dbReference>
<comment type="caution">
    <text evidence="1">The sequence shown here is derived from an EMBL/GenBank/DDBJ whole genome shotgun (WGS) entry which is preliminary data.</text>
</comment>
<dbReference type="Proteomes" id="UP001589828">
    <property type="component" value="Unassembled WGS sequence"/>
</dbReference>
<keyword evidence="2" id="KW-1185">Reference proteome</keyword>
<name>A0ABV6L1C2_9SPHI</name>
<organism evidence="1 2">
    <name type="scientific">Mucilaginibacter angelicae</name>
    <dbReference type="NCBI Taxonomy" id="869718"/>
    <lineage>
        <taxon>Bacteria</taxon>
        <taxon>Pseudomonadati</taxon>
        <taxon>Bacteroidota</taxon>
        <taxon>Sphingobacteriia</taxon>
        <taxon>Sphingobacteriales</taxon>
        <taxon>Sphingobacteriaceae</taxon>
        <taxon>Mucilaginibacter</taxon>
    </lineage>
</organism>
<dbReference type="RefSeq" id="WP_377021035.1">
    <property type="nucleotide sequence ID" value="NZ_JBHLTS010000004.1"/>
</dbReference>
<reference evidence="1 2" key="1">
    <citation type="submission" date="2024-09" db="EMBL/GenBank/DDBJ databases">
        <authorList>
            <person name="Sun Q."/>
            <person name="Mori K."/>
        </authorList>
    </citation>
    <scope>NUCLEOTIDE SEQUENCE [LARGE SCALE GENOMIC DNA]</scope>
    <source>
        <strain evidence="1 2">NCAIM B.02415</strain>
    </source>
</reference>